<feature type="domain" description="N-acetyltransferase" evidence="1">
    <location>
        <begin position="13"/>
        <end position="176"/>
    </location>
</feature>
<keyword evidence="2" id="KW-0808">Transferase</keyword>
<evidence type="ECO:0000259" key="1">
    <source>
        <dbReference type="PROSITE" id="PS51186"/>
    </source>
</evidence>
<evidence type="ECO:0000313" key="3">
    <source>
        <dbReference type="Proteomes" id="UP000594034"/>
    </source>
</evidence>
<dbReference type="SUPFAM" id="SSF55729">
    <property type="entry name" value="Acyl-CoA N-acyltransferases (Nat)"/>
    <property type="match status" value="1"/>
</dbReference>
<dbReference type="GO" id="GO:0008999">
    <property type="term" value="F:protein-N-terminal-alanine acetyltransferase activity"/>
    <property type="evidence" value="ECO:0007669"/>
    <property type="project" value="TreeGrafter"/>
</dbReference>
<dbReference type="PROSITE" id="PS51186">
    <property type="entry name" value="GNAT"/>
    <property type="match status" value="1"/>
</dbReference>
<reference evidence="2 3" key="1">
    <citation type="submission" date="2019-05" db="EMBL/GenBank/DDBJ databases">
        <title>OXA-830, a novel chromosomally encoded expanded-spectrum class D beta-lactamase in Aeromonas simiae.</title>
        <authorList>
            <person name="Zhou W."/>
            <person name="Chen Q."/>
        </authorList>
    </citation>
    <scope>NUCLEOTIDE SEQUENCE [LARGE SCALE GENOMIC DNA]</scope>
    <source>
        <strain evidence="2 3">A6</strain>
    </source>
</reference>
<protein>
    <submittedName>
        <fullName evidence="2">GNAT family N-acetyltransferase</fullName>
    </submittedName>
</protein>
<dbReference type="AlphaFoldDB" id="A0A5J6WTC6"/>
<gene>
    <name evidence="2" type="ORF">FE240_01015</name>
</gene>
<proteinExistence type="predicted"/>
<keyword evidence="3" id="KW-1185">Reference proteome</keyword>
<dbReference type="Pfam" id="PF13302">
    <property type="entry name" value="Acetyltransf_3"/>
    <property type="match status" value="1"/>
</dbReference>
<name>A0A5J6WTC6_9GAMM</name>
<dbReference type="EMBL" id="CP040449">
    <property type="protein sequence ID" value="QFI53421.1"/>
    <property type="molecule type" value="Genomic_DNA"/>
</dbReference>
<dbReference type="InterPro" id="IPR051908">
    <property type="entry name" value="Ribosomal_N-acetyltransferase"/>
</dbReference>
<dbReference type="CDD" id="cd04301">
    <property type="entry name" value="NAT_SF"/>
    <property type="match status" value="1"/>
</dbReference>
<organism evidence="2 3">
    <name type="scientific">Aeromonas simiae</name>
    <dbReference type="NCBI Taxonomy" id="218936"/>
    <lineage>
        <taxon>Bacteria</taxon>
        <taxon>Pseudomonadati</taxon>
        <taxon>Pseudomonadota</taxon>
        <taxon>Gammaproteobacteria</taxon>
        <taxon>Aeromonadales</taxon>
        <taxon>Aeromonadaceae</taxon>
        <taxon>Aeromonas</taxon>
    </lineage>
</organism>
<dbReference type="InterPro" id="IPR016181">
    <property type="entry name" value="Acyl_CoA_acyltransferase"/>
</dbReference>
<dbReference type="GO" id="GO:1990189">
    <property type="term" value="F:protein N-terminal-serine acetyltransferase activity"/>
    <property type="evidence" value="ECO:0007669"/>
    <property type="project" value="TreeGrafter"/>
</dbReference>
<sequence length="185" mass="21361">MFTWPLDEDLSLIFLRPEMSTELFTLCRDNRDYLGQWLPWPPLLRHVDDMGLFIRHAIEGFARGESLHCALEYQGEVVGAIAYNQIDRRLGVVVIGYWLAERRQGKGIITRACRALIQHAFEQMGMEKVAINTAVDNQASRAVCERLGFQLEGINRNAERLQRGMVDHACYGLLREEWQQREARG</sequence>
<dbReference type="RefSeq" id="WP_193003040.1">
    <property type="nucleotide sequence ID" value="NZ_CP040449.1"/>
</dbReference>
<dbReference type="PANTHER" id="PTHR43441">
    <property type="entry name" value="RIBOSOMAL-PROTEIN-SERINE ACETYLTRANSFERASE"/>
    <property type="match status" value="1"/>
</dbReference>
<evidence type="ECO:0000313" key="2">
    <source>
        <dbReference type="EMBL" id="QFI53421.1"/>
    </source>
</evidence>
<dbReference type="GO" id="GO:0005737">
    <property type="term" value="C:cytoplasm"/>
    <property type="evidence" value="ECO:0007669"/>
    <property type="project" value="TreeGrafter"/>
</dbReference>
<dbReference type="Proteomes" id="UP000594034">
    <property type="component" value="Chromosome"/>
</dbReference>
<dbReference type="Gene3D" id="3.40.630.30">
    <property type="match status" value="1"/>
</dbReference>
<accession>A0A5J6WTC6</accession>
<dbReference type="InterPro" id="IPR000182">
    <property type="entry name" value="GNAT_dom"/>
</dbReference>
<dbReference type="PANTHER" id="PTHR43441:SF11">
    <property type="entry name" value="RIBOSOMAL-PROTEIN-SERINE ACETYLTRANSFERASE"/>
    <property type="match status" value="1"/>
</dbReference>
<dbReference type="KEGG" id="asim:FE240_01015"/>